<dbReference type="AlphaFoldDB" id="A0A382WYI0"/>
<gene>
    <name evidence="2" type="ORF">METZ01_LOCUS416249</name>
</gene>
<dbReference type="InterPro" id="IPR001296">
    <property type="entry name" value="Glyco_trans_1"/>
</dbReference>
<evidence type="ECO:0000259" key="1">
    <source>
        <dbReference type="Pfam" id="PF00534"/>
    </source>
</evidence>
<reference evidence="2" key="1">
    <citation type="submission" date="2018-05" db="EMBL/GenBank/DDBJ databases">
        <authorList>
            <person name="Lanie J.A."/>
            <person name="Ng W.-L."/>
            <person name="Kazmierczak K.M."/>
            <person name="Andrzejewski T.M."/>
            <person name="Davidsen T.M."/>
            <person name="Wayne K.J."/>
            <person name="Tettelin H."/>
            <person name="Glass J.I."/>
            <person name="Rusch D."/>
            <person name="Podicherti R."/>
            <person name="Tsui H.-C.T."/>
            <person name="Winkler M.E."/>
        </authorList>
    </citation>
    <scope>NUCLEOTIDE SEQUENCE</scope>
</reference>
<protein>
    <recommendedName>
        <fullName evidence="1">Glycosyl transferase family 1 domain-containing protein</fullName>
    </recommendedName>
</protein>
<dbReference type="EMBL" id="UINC01163210">
    <property type="protein sequence ID" value="SVD63395.1"/>
    <property type="molecule type" value="Genomic_DNA"/>
</dbReference>
<sequence>MAASLPVVVSNTEPLPEILGGQGLVVEHDPDAFHQAFAELLADRSRARALGRGARGRAEALDGRLMEAREAELYLSLIKK</sequence>
<evidence type="ECO:0000313" key="2">
    <source>
        <dbReference type="EMBL" id="SVD63395.1"/>
    </source>
</evidence>
<organism evidence="2">
    <name type="scientific">marine metagenome</name>
    <dbReference type="NCBI Taxonomy" id="408172"/>
    <lineage>
        <taxon>unclassified sequences</taxon>
        <taxon>metagenomes</taxon>
        <taxon>ecological metagenomes</taxon>
    </lineage>
</organism>
<feature type="domain" description="Glycosyl transferase family 1" evidence="1">
    <location>
        <begin position="1"/>
        <end position="55"/>
    </location>
</feature>
<dbReference type="SUPFAM" id="SSF53756">
    <property type="entry name" value="UDP-Glycosyltransferase/glycogen phosphorylase"/>
    <property type="match status" value="1"/>
</dbReference>
<proteinExistence type="predicted"/>
<dbReference type="GO" id="GO:0016757">
    <property type="term" value="F:glycosyltransferase activity"/>
    <property type="evidence" value="ECO:0007669"/>
    <property type="project" value="InterPro"/>
</dbReference>
<name>A0A382WYI0_9ZZZZ</name>
<dbReference type="Gene3D" id="3.40.50.2000">
    <property type="entry name" value="Glycogen Phosphorylase B"/>
    <property type="match status" value="1"/>
</dbReference>
<accession>A0A382WYI0</accession>
<dbReference type="Pfam" id="PF00534">
    <property type="entry name" value="Glycos_transf_1"/>
    <property type="match status" value="1"/>
</dbReference>